<dbReference type="EnsemblMetazoa" id="MESCA005077-RA">
    <property type="protein sequence ID" value="MESCA005077-PA"/>
    <property type="gene ID" value="MESCA005077"/>
</dbReference>
<dbReference type="EMBL" id="CAQQ02005725">
    <property type="status" value="NOT_ANNOTATED_CDS"/>
    <property type="molecule type" value="Genomic_DNA"/>
</dbReference>
<evidence type="ECO:0000313" key="3">
    <source>
        <dbReference type="Proteomes" id="UP000015102"/>
    </source>
</evidence>
<organism evidence="2 3">
    <name type="scientific">Megaselia scalaris</name>
    <name type="common">Humpbacked fly</name>
    <name type="synonym">Phora scalaris</name>
    <dbReference type="NCBI Taxonomy" id="36166"/>
    <lineage>
        <taxon>Eukaryota</taxon>
        <taxon>Metazoa</taxon>
        <taxon>Ecdysozoa</taxon>
        <taxon>Arthropoda</taxon>
        <taxon>Hexapoda</taxon>
        <taxon>Insecta</taxon>
        <taxon>Pterygota</taxon>
        <taxon>Neoptera</taxon>
        <taxon>Endopterygota</taxon>
        <taxon>Diptera</taxon>
        <taxon>Brachycera</taxon>
        <taxon>Muscomorpha</taxon>
        <taxon>Platypezoidea</taxon>
        <taxon>Phoridae</taxon>
        <taxon>Megaseliini</taxon>
        <taxon>Megaselia</taxon>
    </lineage>
</organism>
<reference evidence="2" key="2">
    <citation type="submission" date="2015-06" db="UniProtKB">
        <authorList>
            <consortium name="EnsemblMetazoa"/>
        </authorList>
    </citation>
    <scope>IDENTIFICATION</scope>
</reference>
<dbReference type="STRING" id="36166.T1GND0"/>
<proteinExistence type="predicted"/>
<reference evidence="3" key="1">
    <citation type="submission" date="2013-02" db="EMBL/GenBank/DDBJ databases">
        <authorList>
            <person name="Hughes D."/>
        </authorList>
    </citation>
    <scope>NUCLEOTIDE SEQUENCE</scope>
    <source>
        <strain>Durham</strain>
        <strain evidence="3">NC isolate 2 -- Noor lab</strain>
    </source>
</reference>
<dbReference type="EMBL" id="CAQQ02005726">
    <property type="status" value="NOT_ANNOTATED_CDS"/>
    <property type="molecule type" value="Genomic_DNA"/>
</dbReference>
<accession>T1GND0</accession>
<evidence type="ECO:0000313" key="2">
    <source>
        <dbReference type="EnsemblMetazoa" id="MESCA005077-PA"/>
    </source>
</evidence>
<dbReference type="AlphaFoldDB" id="T1GND0"/>
<keyword evidence="3" id="KW-1185">Reference proteome</keyword>
<feature type="region of interest" description="Disordered" evidence="1">
    <location>
        <begin position="23"/>
        <end position="44"/>
    </location>
</feature>
<dbReference type="EMBL" id="CAQQ02005724">
    <property type="status" value="NOT_ANNOTATED_CDS"/>
    <property type="molecule type" value="Genomic_DNA"/>
</dbReference>
<dbReference type="Proteomes" id="UP000015102">
    <property type="component" value="Unassembled WGS sequence"/>
</dbReference>
<evidence type="ECO:0000256" key="1">
    <source>
        <dbReference type="SAM" id="MobiDB-lite"/>
    </source>
</evidence>
<dbReference type="HOGENOM" id="CLU_2819934_0_0_1"/>
<name>T1GND0_MEGSC</name>
<sequence length="67" mass="7560">MALSRRQKSWDILDQSALSFARHHKVQQHHQEEQGSRSSVSNESNVLLDPEVLPDLSIQALVLTILA</sequence>
<protein>
    <submittedName>
        <fullName evidence="2">Uncharacterized protein</fullName>
    </submittedName>
</protein>